<dbReference type="Pfam" id="PF09523">
    <property type="entry name" value="DUF2390"/>
    <property type="match status" value="1"/>
</dbReference>
<name>A0A918JN29_9ALTE</name>
<dbReference type="EMBL" id="BMXP01000007">
    <property type="protein sequence ID" value="GGW90858.1"/>
    <property type="molecule type" value="Genomic_DNA"/>
</dbReference>
<reference evidence="1" key="2">
    <citation type="submission" date="2020-09" db="EMBL/GenBank/DDBJ databases">
        <authorList>
            <person name="Sun Q."/>
            <person name="Kim S."/>
        </authorList>
    </citation>
    <scope>NUCLEOTIDE SEQUENCE</scope>
    <source>
        <strain evidence="1">KCTC 22164</strain>
    </source>
</reference>
<dbReference type="InterPro" id="IPR012659">
    <property type="entry name" value="CHP02444"/>
</dbReference>
<reference evidence="1" key="1">
    <citation type="journal article" date="2014" name="Int. J. Syst. Evol. Microbiol.">
        <title>Complete genome sequence of Corynebacterium casei LMG S-19264T (=DSM 44701T), isolated from a smear-ripened cheese.</title>
        <authorList>
            <consortium name="US DOE Joint Genome Institute (JGI-PGF)"/>
            <person name="Walter F."/>
            <person name="Albersmeier A."/>
            <person name="Kalinowski J."/>
            <person name="Ruckert C."/>
        </authorList>
    </citation>
    <scope>NUCLEOTIDE SEQUENCE</scope>
    <source>
        <strain evidence="1">KCTC 22164</strain>
    </source>
</reference>
<comment type="caution">
    <text evidence="1">The sequence shown here is derived from an EMBL/GenBank/DDBJ whole genome shotgun (WGS) entry which is preliminary data.</text>
</comment>
<accession>A0A918JN29</accession>
<evidence type="ECO:0008006" key="3">
    <source>
        <dbReference type="Google" id="ProtNLM"/>
    </source>
</evidence>
<keyword evidence="2" id="KW-1185">Reference proteome</keyword>
<gene>
    <name evidence="1" type="ORF">GCM10007391_26450</name>
</gene>
<proteinExistence type="predicted"/>
<dbReference type="RefSeq" id="WP_189407199.1">
    <property type="nucleotide sequence ID" value="NZ_BMXP01000007.1"/>
</dbReference>
<evidence type="ECO:0000313" key="2">
    <source>
        <dbReference type="Proteomes" id="UP000631300"/>
    </source>
</evidence>
<evidence type="ECO:0000313" key="1">
    <source>
        <dbReference type="EMBL" id="GGW90858.1"/>
    </source>
</evidence>
<organism evidence="1 2">
    <name type="scientific">Alteromonas halophila</name>
    <dbReference type="NCBI Taxonomy" id="516698"/>
    <lineage>
        <taxon>Bacteria</taxon>
        <taxon>Pseudomonadati</taxon>
        <taxon>Pseudomonadota</taxon>
        <taxon>Gammaproteobacteria</taxon>
        <taxon>Alteromonadales</taxon>
        <taxon>Alteromonadaceae</taxon>
        <taxon>Alteromonas/Salinimonas group</taxon>
        <taxon>Alteromonas</taxon>
    </lineage>
</organism>
<dbReference type="NCBIfam" id="TIGR02444">
    <property type="entry name" value="TIGR02444 family protein"/>
    <property type="match status" value="1"/>
</dbReference>
<dbReference type="Proteomes" id="UP000631300">
    <property type="component" value="Unassembled WGS sequence"/>
</dbReference>
<sequence>MHNAEPGYDEFWQFSCACYAHKDIALHALALQDKHDVNVNLLLLLCWCLKHGAVINLAQFRQLAQALSDSEKALVVQRRKRREMHPDNGGDEQSYNACKQQELTLEREQQRALIRAFHDLDEVTMVAADGQNAVLNASVAAFIHCYGLRDSKPARRHISTIVGQLAGFNEA</sequence>
<dbReference type="AlphaFoldDB" id="A0A918JN29"/>
<protein>
    <recommendedName>
        <fullName evidence="3">TIGR02444 family protein</fullName>
    </recommendedName>
</protein>